<feature type="region of interest" description="Disordered" evidence="1">
    <location>
        <begin position="1"/>
        <end position="178"/>
    </location>
</feature>
<dbReference type="EMBL" id="MU801947">
    <property type="protein sequence ID" value="KAJ3986153.1"/>
    <property type="molecule type" value="Genomic_DNA"/>
</dbReference>
<proteinExistence type="predicted"/>
<feature type="compositionally biased region" description="Basic and acidic residues" evidence="1">
    <location>
        <begin position="140"/>
        <end position="168"/>
    </location>
</feature>
<gene>
    <name evidence="2" type="ORF">F5890DRAFT_1552561</name>
</gene>
<dbReference type="Proteomes" id="UP001163850">
    <property type="component" value="Unassembled WGS sequence"/>
</dbReference>
<evidence type="ECO:0000313" key="3">
    <source>
        <dbReference type="Proteomes" id="UP001163850"/>
    </source>
</evidence>
<sequence>MSNRNLHSRCTRSAPAVPSAPDAPLRMGESENRSDSPLTPIESEGLSRAPSPKGQGYESALSEPEEAESIGLADKTPEHPETRGTNGGRVETPGEMLSRKSLTDEPAVTVKATVDLHKRKHSLSSEQELTIQMAEASLSEEQREQLEKRQNSVRILDDNEESRGEDAPSQKGKGVDPLNWGNVILTSDESNLNVQTQILASISETREKRRASREQQSRMQEMIAEFQTWQRQETERIKAKYQAKIEELKKVYTTIDTAEAEDLLGLQNDGTPTVEPGPMLTSPRSDYQDKKHRLPSRPSELIVTTSHVGRLFNQMKSGKGGDDEPKEEAGDDTLVELGSPKKATGMRIKPLKPTEIYDGAASLRSFQRNMREIIAYLEDVLRLCR</sequence>
<feature type="compositionally biased region" description="Low complexity" evidence="1">
    <location>
        <begin position="13"/>
        <end position="24"/>
    </location>
</feature>
<feature type="compositionally biased region" description="Basic residues" evidence="1">
    <location>
        <begin position="1"/>
        <end position="10"/>
    </location>
</feature>
<dbReference type="AlphaFoldDB" id="A0AA38Q3D3"/>
<feature type="region of interest" description="Disordered" evidence="1">
    <location>
        <begin position="266"/>
        <end position="295"/>
    </location>
</feature>
<name>A0AA38Q3D3_9AGAR</name>
<reference evidence="2" key="1">
    <citation type="submission" date="2022-08" db="EMBL/GenBank/DDBJ databases">
        <authorList>
            <consortium name="DOE Joint Genome Institute"/>
            <person name="Min B."/>
            <person name="Riley R."/>
            <person name="Sierra-Patev S."/>
            <person name="Naranjo-Ortiz M."/>
            <person name="Looney B."/>
            <person name="Konkel Z."/>
            <person name="Slot J.C."/>
            <person name="Sakamoto Y."/>
            <person name="Steenwyk J.L."/>
            <person name="Rokas A."/>
            <person name="Carro J."/>
            <person name="Camarero S."/>
            <person name="Ferreira P."/>
            <person name="Molpeceres G."/>
            <person name="Ruiz-Duenas F.J."/>
            <person name="Serrano A."/>
            <person name="Henrissat B."/>
            <person name="Drula E."/>
            <person name="Hughes K.W."/>
            <person name="Mata J.L."/>
            <person name="Ishikawa N.K."/>
            <person name="Vargas-Isla R."/>
            <person name="Ushijima S."/>
            <person name="Smith C.A."/>
            <person name="Ahrendt S."/>
            <person name="Andreopoulos W."/>
            <person name="He G."/>
            <person name="Labutti K."/>
            <person name="Lipzen A."/>
            <person name="Ng V."/>
            <person name="Sandor L."/>
            <person name="Barry K."/>
            <person name="Martinez A.T."/>
            <person name="Xiao Y."/>
            <person name="Gibbons J.G."/>
            <person name="Terashima K."/>
            <person name="Hibbett D.S."/>
            <person name="Grigoriev I.V."/>
        </authorList>
    </citation>
    <scope>NUCLEOTIDE SEQUENCE</scope>
    <source>
        <strain evidence="2">TFB7829</strain>
    </source>
</reference>
<comment type="caution">
    <text evidence="2">The sequence shown here is derived from an EMBL/GenBank/DDBJ whole genome shotgun (WGS) entry which is preliminary data.</text>
</comment>
<evidence type="ECO:0000256" key="1">
    <source>
        <dbReference type="SAM" id="MobiDB-lite"/>
    </source>
</evidence>
<feature type="region of interest" description="Disordered" evidence="1">
    <location>
        <begin position="313"/>
        <end position="332"/>
    </location>
</feature>
<organism evidence="2 3">
    <name type="scientific">Lentinula detonsa</name>
    <dbReference type="NCBI Taxonomy" id="2804962"/>
    <lineage>
        <taxon>Eukaryota</taxon>
        <taxon>Fungi</taxon>
        <taxon>Dikarya</taxon>
        <taxon>Basidiomycota</taxon>
        <taxon>Agaricomycotina</taxon>
        <taxon>Agaricomycetes</taxon>
        <taxon>Agaricomycetidae</taxon>
        <taxon>Agaricales</taxon>
        <taxon>Marasmiineae</taxon>
        <taxon>Omphalotaceae</taxon>
        <taxon>Lentinula</taxon>
    </lineage>
</organism>
<evidence type="ECO:0000313" key="2">
    <source>
        <dbReference type="EMBL" id="KAJ3986153.1"/>
    </source>
</evidence>
<accession>A0AA38Q3D3</accession>
<protein>
    <submittedName>
        <fullName evidence="2">Uncharacterized protein</fullName>
    </submittedName>
</protein>